<evidence type="ECO:0000259" key="3">
    <source>
        <dbReference type="PROSITE" id="PS50110"/>
    </source>
</evidence>
<keyword evidence="1 2" id="KW-0597">Phosphoprotein</keyword>
<protein>
    <submittedName>
        <fullName evidence="4">Response regulator receiver protein</fullName>
    </submittedName>
</protein>
<evidence type="ECO:0000313" key="5">
    <source>
        <dbReference type="Proteomes" id="UP000198926"/>
    </source>
</evidence>
<dbReference type="RefSeq" id="WP_090206948.1">
    <property type="nucleotide sequence ID" value="NZ_FOZM01000001.1"/>
</dbReference>
<dbReference type="Pfam" id="PF00072">
    <property type="entry name" value="Response_reg"/>
    <property type="match status" value="1"/>
</dbReference>
<dbReference type="SUPFAM" id="SSF52172">
    <property type="entry name" value="CheY-like"/>
    <property type="match status" value="1"/>
</dbReference>
<reference evidence="4 5" key="1">
    <citation type="submission" date="2016-10" db="EMBL/GenBank/DDBJ databases">
        <authorList>
            <person name="de Groot N.N."/>
        </authorList>
    </citation>
    <scope>NUCLEOTIDE SEQUENCE [LARGE SCALE GENOMIC DNA]</scope>
    <source>
        <strain evidence="4 5">DSM 29433</strain>
    </source>
</reference>
<dbReference type="STRING" id="1123755.SAMN05444714_1940"/>
<dbReference type="SMART" id="SM00448">
    <property type="entry name" value="REC"/>
    <property type="match status" value="1"/>
</dbReference>
<dbReference type="Gene3D" id="3.40.50.2300">
    <property type="match status" value="1"/>
</dbReference>
<dbReference type="PANTHER" id="PTHR44591">
    <property type="entry name" value="STRESS RESPONSE REGULATOR PROTEIN 1"/>
    <property type="match status" value="1"/>
</dbReference>
<organism evidence="4 5">
    <name type="scientific">Yoonia litorea</name>
    <dbReference type="NCBI Taxonomy" id="1123755"/>
    <lineage>
        <taxon>Bacteria</taxon>
        <taxon>Pseudomonadati</taxon>
        <taxon>Pseudomonadota</taxon>
        <taxon>Alphaproteobacteria</taxon>
        <taxon>Rhodobacterales</taxon>
        <taxon>Paracoccaceae</taxon>
        <taxon>Yoonia</taxon>
    </lineage>
</organism>
<dbReference type="PROSITE" id="PS50110">
    <property type="entry name" value="RESPONSE_REGULATORY"/>
    <property type="match status" value="1"/>
</dbReference>
<dbReference type="InterPro" id="IPR050595">
    <property type="entry name" value="Bact_response_regulator"/>
</dbReference>
<dbReference type="GO" id="GO:0000160">
    <property type="term" value="P:phosphorelay signal transduction system"/>
    <property type="evidence" value="ECO:0007669"/>
    <property type="project" value="InterPro"/>
</dbReference>
<dbReference type="AlphaFoldDB" id="A0A1I6MK57"/>
<dbReference type="InterPro" id="IPR001789">
    <property type="entry name" value="Sig_transdc_resp-reg_receiver"/>
</dbReference>
<sequence>MDAQEDLLLHRTPTARRPLLGTTVLVVEDSRFASEAIRLMCLRSGARIRRADSIETARRHLAIYRPTVLIVDLGLPDGSGLALIQSLSEAASRIDVILGTSGDPQRGAEVMAAGADGFIAKPIESLLSFQHEILRHLPADRQPPLPRVLNDEHIHPDPVAYQDDLNHIAQVLEGADGDQTLDYVTQFLGGVARSAHDHDLDAAVTHLAQLRLSGGDPAKGVAALSDMVQLRIARAGPI</sequence>
<dbReference type="CDD" id="cd00156">
    <property type="entry name" value="REC"/>
    <property type="match status" value="1"/>
</dbReference>
<dbReference type="Proteomes" id="UP000198926">
    <property type="component" value="Unassembled WGS sequence"/>
</dbReference>
<feature type="modified residue" description="4-aspartylphosphate" evidence="2">
    <location>
        <position position="72"/>
    </location>
</feature>
<dbReference type="PANTHER" id="PTHR44591:SF3">
    <property type="entry name" value="RESPONSE REGULATORY DOMAIN-CONTAINING PROTEIN"/>
    <property type="match status" value="1"/>
</dbReference>
<feature type="domain" description="Response regulatory" evidence="3">
    <location>
        <begin position="23"/>
        <end position="136"/>
    </location>
</feature>
<keyword evidence="5" id="KW-1185">Reference proteome</keyword>
<gene>
    <name evidence="4" type="ORF">SAMN05444714_1940</name>
</gene>
<evidence type="ECO:0000313" key="4">
    <source>
        <dbReference type="EMBL" id="SFS16008.1"/>
    </source>
</evidence>
<dbReference type="EMBL" id="FOZM01000001">
    <property type="protein sequence ID" value="SFS16008.1"/>
    <property type="molecule type" value="Genomic_DNA"/>
</dbReference>
<accession>A0A1I6MK57</accession>
<name>A0A1I6MK57_9RHOB</name>
<evidence type="ECO:0000256" key="1">
    <source>
        <dbReference type="ARBA" id="ARBA00022553"/>
    </source>
</evidence>
<proteinExistence type="predicted"/>
<dbReference type="OrthoDB" id="7831674at2"/>
<evidence type="ECO:0000256" key="2">
    <source>
        <dbReference type="PROSITE-ProRule" id="PRU00169"/>
    </source>
</evidence>
<dbReference type="InterPro" id="IPR011006">
    <property type="entry name" value="CheY-like_superfamily"/>
</dbReference>